<dbReference type="Proteomes" id="UP001171916">
    <property type="component" value="Unassembled WGS sequence"/>
</dbReference>
<gene>
    <name evidence="3" type="ORF">QVH07_11525</name>
</gene>
<evidence type="ECO:0000256" key="1">
    <source>
        <dbReference type="SAM" id="MobiDB-lite"/>
    </source>
</evidence>
<evidence type="ECO:0000313" key="3">
    <source>
        <dbReference type="EMBL" id="MDN3204785.1"/>
    </source>
</evidence>
<feature type="compositionally biased region" description="Low complexity" evidence="1">
    <location>
        <begin position="218"/>
        <end position="229"/>
    </location>
</feature>
<dbReference type="EMBL" id="JAUEPH010000004">
    <property type="protein sequence ID" value="MDN3204785.1"/>
    <property type="molecule type" value="Genomic_DNA"/>
</dbReference>
<dbReference type="RefSeq" id="WP_290000515.1">
    <property type="nucleotide sequence ID" value="NZ_JAUEPH010000004.1"/>
</dbReference>
<comment type="caution">
    <text evidence="3">The sequence shown here is derived from an EMBL/GenBank/DDBJ whole genome shotgun (WGS) entry which is preliminary data.</text>
</comment>
<feature type="chain" id="PRO_5045251278" evidence="2">
    <location>
        <begin position="27"/>
        <end position="287"/>
    </location>
</feature>
<feature type="signal peptide" evidence="2">
    <location>
        <begin position="1"/>
        <end position="26"/>
    </location>
</feature>
<sequence length="287" mass="31545">MKLKVNFLLALLFSFVFFFDGFSVQAQEKMDVVEMKGGENREGKVTGITETVVKFRYPGEEFDYEIPKTDISKITFSSGRVQSFASAESTIPADGIHAGSSAERHNKIAVLPFAIITNDPGLTVDQLRTFVQSQAANEVRDQYKTLTLQDPMTTNALMSKEGITSDNMNTFTPAELAQKLGVEYVIFGSVNVTNKGATTYSSGATTYKDKKERDSGNSKSKGTAFSSSSSSTTIEYDTMVDLRLFNDRGDNLYSDSRHAFGSGTDAYEGSVSYMLKRTPFGSKYGKK</sequence>
<accession>A0ABT7YE28</accession>
<keyword evidence="4" id="KW-1185">Reference proteome</keyword>
<evidence type="ECO:0000256" key="2">
    <source>
        <dbReference type="SAM" id="SignalP"/>
    </source>
</evidence>
<reference evidence="3" key="1">
    <citation type="submission" date="2023-06" db="EMBL/GenBank/DDBJ databases">
        <title>Robiginitalea aurantiacus sp. nov. and Algoriphagus sediminis sp. nov., isolated from coastal sediment.</title>
        <authorList>
            <person name="Zhou Z.Y."/>
            <person name="An J."/>
            <person name="Jia Y.W."/>
            <person name="Du Z.J."/>
        </authorList>
    </citation>
    <scope>NUCLEOTIDE SEQUENCE</scope>
    <source>
        <strain evidence="3">C2-7</strain>
    </source>
</reference>
<feature type="compositionally biased region" description="Basic and acidic residues" evidence="1">
    <location>
        <begin position="207"/>
        <end position="216"/>
    </location>
</feature>
<organism evidence="3 4">
    <name type="scientific">Algoriphagus sediminis</name>
    <dbReference type="NCBI Taxonomy" id="3057113"/>
    <lineage>
        <taxon>Bacteria</taxon>
        <taxon>Pseudomonadati</taxon>
        <taxon>Bacteroidota</taxon>
        <taxon>Cytophagia</taxon>
        <taxon>Cytophagales</taxon>
        <taxon>Cyclobacteriaceae</taxon>
        <taxon>Algoriphagus</taxon>
    </lineage>
</organism>
<protein>
    <submittedName>
        <fullName evidence="3">Uncharacterized protein</fullName>
    </submittedName>
</protein>
<name>A0ABT7YE28_9BACT</name>
<dbReference type="Gene3D" id="3.40.50.10610">
    <property type="entry name" value="ABC-type transport auxiliary lipoprotein component"/>
    <property type="match status" value="1"/>
</dbReference>
<keyword evidence="2" id="KW-0732">Signal</keyword>
<proteinExistence type="predicted"/>
<evidence type="ECO:0000313" key="4">
    <source>
        <dbReference type="Proteomes" id="UP001171916"/>
    </source>
</evidence>
<feature type="region of interest" description="Disordered" evidence="1">
    <location>
        <begin position="201"/>
        <end position="229"/>
    </location>
</feature>